<dbReference type="RefSeq" id="WP_143849501.1">
    <property type="nucleotide sequence ID" value="NZ_VLXZ01000009.1"/>
</dbReference>
<gene>
    <name evidence="1" type="ORF">FN960_14610</name>
</gene>
<keyword evidence="2" id="KW-1185">Reference proteome</keyword>
<evidence type="ECO:0000313" key="2">
    <source>
        <dbReference type="Proteomes" id="UP000318521"/>
    </source>
</evidence>
<dbReference type="EMBL" id="VLXZ01000009">
    <property type="protein sequence ID" value="TSB45716.1"/>
    <property type="molecule type" value="Genomic_DNA"/>
</dbReference>
<keyword evidence="1" id="KW-0808">Transferase</keyword>
<dbReference type="Proteomes" id="UP000318521">
    <property type="component" value="Unassembled WGS sequence"/>
</dbReference>
<dbReference type="AlphaFoldDB" id="A0A553ZWK6"/>
<dbReference type="Gene3D" id="3.40.630.30">
    <property type="match status" value="1"/>
</dbReference>
<dbReference type="GO" id="GO:0016740">
    <property type="term" value="F:transferase activity"/>
    <property type="evidence" value="ECO:0007669"/>
    <property type="project" value="UniProtKB-KW"/>
</dbReference>
<protein>
    <submittedName>
        <fullName evidence="1">GNAT family N-acetyltransferase</fullName>
    </submittedName>
</protein>
<dbReference type="OrthoDB" id="2350893at2"/>
<accession>A0A553ZWK6</accession>
<name>A0A553ZWK6_9BACI</name>
<reference evidence="1 2" key="1">
    <citation type="submission" date="2019-07" db="EMBL/GenBank/DDBJ databases">
        <authorList>
            <person name="Park Y.J."/>
            <person name="Jeong S.E."/>
            <person name="Jung H.S."/>
        </authorList>
    </citation>
    <scope>NUCLEOTIDE SEQUENCE [LARGE SCALE GENOMIC DNA]</scope>
    <source>
        <strain evidence="2">P16(2019)</strain>
    </source>
</reference>
<organism evidence="1 2">
    <name type="scientific">Alkalicoccobacillus porphyridii</name>
    <dbReference type="NCBI Taxonomy" id="2597270"/>
    <lineage>
        <taxon>Bacteria</taxon>
        <taxon>Bacillati</taxon>
        <taxon>Bacillota</taxon>
        <taxon>Bacilli</taxon>
        <taxon>Bacillales</taxon>
        <taxon>Bacillaceae</taxon>
        <taxon>Alkalicoccobacillus</taxon>
    </lineage>
</organism>
<proteinExistence type="predicted"/>
<evidence type="ECO:0000313" key="1">
    <source>
        <dbReference type="EMBL" id="TSB45716.1"/>
    </source>
</evidence>
<comment type="caution">
    <text evidence="1">The sequence shown here is derived from an EMBL/GenBank/DDBJ whole genome shotgun (WGS) entry which is preliminary data.</text>
</comment>
<sequence>MPIIMNHSNANRIERSEVDLLKSKLLAIKSLRDNPMGVEVESFGQTYAFYSSEMPGPAFNVVKGLSEEDAEQIPAIMDFYQQRNMEVQFDLTPMNATRTLLQSLDKAGFQQIGFHSVLYQSTDEINVASIDEQRIYIRELHENEFDTYAMIYTEGFGLPSFLRDGVAKNNRVLFHKSGWSFYLATYKSEPAGIAVMFTQDGITTLYIATTIPTMREYGIHSQLIKRRLMQAKISGSELVVGQAAFASTSQHNMERAGLNMAYTKAIWGRSR</sequence>